<evidence type="ECO:0000313" key="3">
    <source>
        <dbReference type="EMBL" id="ABK17920.1"/>
    </source>
</evidence>
<dbReference type="OrthoDB" id="5499987at2"/>
<dbReference type="RefSeq" id="WP_011699089.1">
    <property type="nucleotide sequence ID" value="NC_008554.1"/>
</dbReference>
<feature type="transmembrane region" description="Helical" evidence="2">
    <location>
        <begin position="536"/>
        <end position="554"/>
    </location>
</feature>
<sequence>MRTHVRPVMLLLLIFVCVNGLVFFLGRSLIPMAPGYGLISPVPYGYKGPISKNMTCLDPAGALNVDYASDAFASGAMKQGILPLWNPYQGIGQPFLANSLFAVLYPPSWLRLILPPQWWDVVFLLNWLLAALFLYLYLDVLGVPKAASVLGGTVVLASGYFQSYLALRELPAVAAWWPLLAFAVERIVHDPSWRHRHWVLALGIYCSITGGQPESSFISLFVILVYAVVRLFHAGRKGWRVLLGFIPGSLAGLLIAAPLWVNFSEYAFTSFSFHAPDSVHGLKGRSLSALYAYIFPYLYGPPQGYPLGVLNDADWDSSPGWIPAVVVFLALCSFAAWKKKRDAGLVFLSVLAVAVGAKIWCAPGINEIGALPFFKLIVFPRYAGFLFVFALAGMAAYGIHFLAGLEAKKWRRLLVPWALLMIALLVCGIHAVRGNLETLGYTGGPAVHLFGFGVLGLFWAILGPVMLWMVKRNASGQNGAFYLVAAAGIVLQGTAYAPVGFDAVSTGLLSGICLVLYCAFAWWLSRFRVPIGLKPMVVASAAAVLPTLTIALLGPHGLPARYNPLTPAPYLDKLAALQQGGIFRSYSFDGVPQPNFASAFRLSSLSVLEAISPQGTARFIEHFLDRGASALWLAGNKTGFRSKGNPSTEVVTNLRYYSLASVRFFVARDSEPLLAPVYDTDDSRGAISPLPLRRPAEARVVCPSDRLARVDVKLDTSGRVHTGRLLLRVFGPDGAVIATREARSEGLRNHAYLGFTFPPVDGLEGKDLRLEISYVPEKRDSMIAVYRYPSKPELGFAFRMYDTAVLPGGCSLLYDDPETGVRIWDNPGAVPRIFLAPSAGVAGTWQEAMERMRETPDLARRVWLSRGPEIVSNYPLNLPTGRLLSFDLQPNEVRSKYEAHTAGILTFTESFCPGWSVTANGKETPVLLVDGVFLGIRIDKPGTYDLVYRYRPPLWSLTLAMAVLGFVLVLFGNRMTGRRPGSEEPPGVPESMNRNGASSGDDPPTFPPLKA</sequence>
<keyword evidence="2" id="KW-1133">Transmembrane helix</keyword>
<dbReference type="InParanoid" id="A0LKG8"/>
<feature type="transmembrane region" description="Helical" evidence="2">
    <location>
        <begin position="480"/>
        <end position="497"/>
    </location>
</feature>
<reference evidence="3 4" key="1">
    <citation type="submission" date="2006-10" db="EMBL/GenBank/DDBJ databases">
        <title>Complete sequence of Syntrophobacter fumaroxidans MPOB.</title>
        <authorList>
            <consortium name="US DOE Joint Genome Institute"/>
            <person name="Copeland A."/>
            <person name="Lucas S."/>
            <person name="Lapidus A."/>
            <person name="Barry K."/>
            <person name="Detter J.C."/>
            <person name="Glavina del Rio T."/>
            <person name="Hammon N."/>
            <person name="Israni S."/>
            <person name="Pitluck S."/>
            <person name="Goltsman E.G."/>
            <person name="Martinez M."/>
            <person name="Schmutz J."/>
            <person name="Larimer F."/>
            <person name="Land M."/>
            <person name="Hauser L."/>
            <person name="Kyrpides N."/>
            <person name="Kim E."/>
            <person name="Boone D.R."/>
            <person name="Brockman F."/>
            <person name="Culley D."/>
            <person name="Ferry J."/>
            <person name="Gunsalus R."/>
            <person name="McInerney M.J."/>
            <person name="Morrison M."/>
            <person name="Plugge C."/>
            <person name="Rohlin L."/>
            <person name="Scholten J."/>
            <person name="Sieber J."/>
            <person name="Stams A.J.M."/>
            <person name="Worm P."/>
            <person name="Henstra A.M."/>
            <person name="Richardson P."/>
        </authorList>
    </citation>
    <scope>NUCLEOTIDE SEQUENCE [LARGE SCALE GENOMIC DNA]</scope>
    <source>
        <strain evidence="4">DSM 10017 / MPOB</strain>
    </source>
</reference>
<feature type="transmembrane region" description="Helical" evidence="2">
    <location>
        <begin position="344"/>
        <end position="362"/>
    </location>
</feature>
<feature type="transmembrane region" description="Helical" evidence="2">
    <location>
        <begin position="414"/>
        <end position="433"/>
    </location>
</feature>
<organism evidence="3 4">
    <name type="scientific">Syntrophobacter fumaroxidans (strain DSM 10017 / MPOB)</name>
    <dbReference type="NCBI Taxonomy" id="335543"/>
    <lineage>
        <taxon>Bacteria</taxon>
        <taxon>Pseudomonadati</taxon>
        <taxon>Thermodesulfobacteriota</taxon>
        <taxon>Syntrophobacteria</taxon>
        <taxon>Syntrophobacterales</taxon>
        <taxon>Syntrophobacteraceae</taxon>
        <taxon>Syntrophobacter</taxon>
    </lineage>
</organism>
<dbReference type="HOGENOM" id="CLU_297702_0_0_7"/>
<dbReference type="eggNOG" id="COG4485">
    <property type="taxonomic scope" value="Bacteria"/>
</dbReference>
<feature type="transmembrane region" description="Helical" evidence="2">
    <location>
        <begin position="445"/>
        <end position="468"/>
    </location>
</feature>
<feature type="transmembrane region" description="Helical" evidence="2">
    <location>
        <begin position="382"/>
        <end position="402"/>
    </location>
</feature>
<feature type="region of interest" description="Disordered" evidence="1">
    <location>
        <begin position="978"/>
        <end position="1011"/>
    </location>
</feature>
<name>A0LKG8_SYNFM</name>
<dbReference type="STRING" id="335543.Sfum_2238"/>
<feature type="transmembrane region" description="Helical" evidence="2">
    <location>
        <begin position="241"/>
        <end position="261"/>
    </location>
</feature>
<feature type="transmembrane region" description="Helical" evidence="2">
    <location>
        <begin position="118"/>
        <end position="137"/>
    </location>
</feature>
<protein>
    <recommendedName>
        <fullName evidence="5">Bacterial membrane protein YfhO</fullName>
    </recommendedName>
</protein>
<accession>A0LKG8</accession>
<feature type="transmembrane region" description="Helical" evidence="2">
    <location>
        <begin position="954"/>
        <end position="972"/>
    </location>
</feature>
<dbReference type="EMBL" id="CP000478">
    <property type="protein sequence ID" value="ABK17920.1"/>
    <property type="molecule type" value="Genomic_DNA"/>
</dbReference>
<feature type="transmembrane region" description="Helical" evidence="2">
    <location>
        <begin position="503"/>
        <end position="524"/>
    </location>
</feature>
<feature type="transmembrane region" description="Helical" evidence="2">
    <location>
        <begin position="217"/>
        <end position="234"/>
    </location>
</feature>
<proteinExistence type="predicted"/>
<evidence type="ECO:0008006" key="5">
    <source>
        <dbReference type="Google" id="ProtNLM"/>
    </source>
</evidence>
<dbReference type="KEGG" id="sfu:Sfum_2238"/>
<feature type="transmembrane region" description="Helical" evidence="2">
    <location>
        <begin position="7"/>
        <end position="26"/>
    </location>
</feature>
<evidence type="ECO:0000256" key="1">
    <source>
        <dbReference type="SAM" id="MobiDB-lite"/>
    </source>
</evidence>
<feature type="transmembrane region" description="Helical" evidence="2">
    <location>
        <begin position="320"/>
        <end position="337"/>
    </location>
</feature>
<gene>
    <name evidence="3" type="ordered locus">Sfum_2238</name>
</gene>
<evidence type="ECO:0000256" key="2">
    <source>
        <dbReference type="SAM" id="Phobius"/>
    </source>
</evidence>
<dbReference type="AlphaFoldDB" id="A0LKG8"/>
<evidence type="ECO:0000313" key="4">
    <source>
        <dbReference type="Proteomes" id="UP000001784"/>
    </source>
</evidence>
<keyword evidence="2" id="KW-0472">Membrane</keyword>
<keyword evidence="4" id="KW-1185">Reference proteome</keyword>
<dbReference type="Proteomes" id="UP000001784">
    <property type="component" value="Chromosome"/>
</dbReference>
<keyword evidence="2" id="KW-0812">Transmembrane</keyword>